<dbReference type="PATRIC" id="fig|1358027.3.peg.1972"/>
<evidence type="ECO:0000313" key="2">
    <source>
        <dbReference type="Proteomes" id="UP000015085"/>
    </source>
</evidence>
<reference evidence="1 2" key="1">
    <citation type="journal article" date="2014" name="Genome Announc.">
        <title>Complete Genome Sequences of Lactobacillus johnsonii Strain N6.2 and Lactobacillus reuteri Strain TD1.</title>
        <authorList>
            <person name="Leonard M.T."/>
            <person name="Valladares R.B."/>
            <person name="Ardissone A."/>
            <person name="Gonzalez C.F."/>
            <person name="Lorca G.L."/>
            <person name="Triplett E.W."/>
        </authorList>
    </citation>
    <scope>NUCLEOTIDE SEQUENCE [LARGE SCALE GENOMIC DNA]</scope>
    <source>
        <strain evidence="1 2">TD1</strain>
    </source>
</reference>
<name>S5NF79_LIMRT</name>
<dbReference type="KEGG" id="lrr:N134_10250"/>
<dbReference type="EMBL" id="CP006603">
    <property type="protein sequence ID" value="AGR65454.1"/>
    <property type="molecule type" value="Genomic_DNA"/>
</dbReference>
<dbReference type="AlphaFoldDB" id="S5NF79"/>
<protein>
    <submittedName>
        <fullName evidence="1">Uncharacterized protein</fullName>
    </submittedName>
</protein>
<organism evidence="1 2">
    <name type="scientific">Limosilactobacillus reuteri TD1</name>
    <dbReference type="NCBI Taxonomy" id="1358027"/>
    <lineage>
        <taxon>Bacteria</taxon>
        <taxon>Bacillati</taxon>
        <taxon>Bacillota</taxon>
        <taxon>Bacilli</taxon>
        <taxon>Lactobacillales</taxon>
        <taxon>Lactobacillaceae</taxon>
        <taxon>Limosilactobacillus</taxon>
    </lineage>
</organism>
<sequence>MSSKLYEVEQFEALTSFFIVQIKAYQFTFMEKMTTMVL</sequence>
<accession>S5NF79</accession>
<gene>
    <name evidence="1" type="ORF">N134_10250</name>
</gene>
<dbReference type="HOGENOM" id="CLU_3329379_0_0_9"/>
<evidence type="ECO:0000313" key="1">
    <source>
        <dbReference type="EMBL" id="AGR65454.1"/>
    </source>
</evidence>
<dbReference type="Proteomes" id="UP000015085">
    <property type="component" value="Chromosome"/>
</dbReference>
<proteinExistence type="predicted"/>